<sequence>MFRGADAQNVKDAYLAGFAEAKSLLPDADPQVWYDRGDEVAADTQYLYTKMNSMAVSQTSLGRVFSVLTTWSVNWMELMTKWVSRRPSQVYLEYEKETG</sequence>
<feature type="non-terminal residue" evidence="1">
    <location>
        <position position="99"/>
    </location>
</feature>
<organism evidence="1">
    <name type="scientific">marine sediment metagenome</name>
    <dbReference type="NCBI Taxonomy" id="412755"/>
    <lineage>
        <taxon>unclassified sequences</taxon>
        <taxon>metagenomes</taxon>
        <taxon>ecological metagenomes</taxon>
    </lineage>
</organism>
<evidence type="ECO:0000313" key="1">
    <source>
        <dbReference type="EMBL" id="KKM21233.1"/>
    </source>
</evidence>
<reference evidence="1" key="1">
    <citation type="journal article" date="2015" name="Nature">
        <title>Complex archaea that bridge the gap between prokaryotes and eukaryotes.</title>
        <authorList>
            <person name="Spang A."/>
            <person name="Saw J.H."/>
            <person name="Jorgensen S.L."/>
            <person name="Zaremba-Niedzwiedzka K."/>
            <person name="Martijn J."/>
            <person name="Lind A.E."/>
            <person name="van Eijk R."/>
            <person name="Schleper C."/>
            <person name="Guy L."/>
            <person name="Ettema T.J."/>
        </authorList>
    </citation>
    <scope>NUCLEOTIDE SEQUENCE</scope>
</reference>
<name>A0A0F9KGF4_9ZZZZ</name>
<comment type="caution">
    <text evidence="1">The sequence shown here is derived from an EMBL/GenBank/DDBJ whole genome shotgun (WGS) entry which is preliminary data.</text>
</comment>
<dbReference type="EMBL" id="LAZR01013593">
    <property type="protein sequence ID" value="KKM21233.1"/>
    <property type="molecule type" value="Genomic_DNA"/>
</dbReference>
<dbReference type="AlphaFoldDB" id="A0A0F9KGF4"/>
<protein>
    <submittedName>
        <fullName evidence="1">Uncharacterized protein</fullName>
    </submittedName>
</protein>
<accession>A0A0F9KGF4</accession>
<gene>
    <name evidence="1" type="ORF">LCGC14_1637510</name>
</gene>
<proteinExistence type="predicted"/>